<dbReference type="ExpressionAtlas" id="A0A1D6EBY7">
    <property type="expression patterns" value="baseline and differential"/>
</dbReference>
<sequence length="138" mass="15728">MTHVFPREGASSSSTSMSSQRSETDDDRMIAMVLSEEYAKLDGAMAKRLTNLTSIPLVPRINTYFPTYSDATMDHYRLLDRLNAYGLFEVRVSGDGNCQVHQLMPILFQYFFDTATTITKPYCPKQLIRPILSFDEII</sequence>
<name>A0A1D6EBY7_MAIZE</name>
<comment type="similarity">
    <text evidence="1">Belongs to the peptidase C85 family.</text>
</comment>
<dbReference type="EMBL" id="CM007648">
    <property type="protein sequence ID" value="ONM17832.1"/>
    <property type="molecule type" value="Genomic_DNA"/>
</dbReference>
<evidence type="ECO:0000256" key="1">
    <source>
        <dbReference type="ARBA" id="ARBA00010407"/>
    </source>
</evidence>
<dbReference type="AlphaFoldDB" id="A0A1D6EBY7"/>
<dbReference type="PANTHER" id="PTHR12419:SF3">
    <property type="entry name" value="OVARIAN TUMOR DOMAIN-CONTAINING DEUBIQUITINATING ENZYME 12"/>
    <property type="match status" value="1"/>
</dbReference>
<organism evidence="3">
    <name type="scientific">Zea mays</name>
    <name type="common">Maize</name>
    <dbReference type="NCBI Taxonomy" id="4577"/>
    <lineage>
        <taxon>Eukaryota</taxon>
        <taxon>Viridiplantae</taxon>
        <taxon>Streptophyta</taxon>
        <taxon>Embryophyta</taxon>
        <taxon>Tracheophyta</taxon>
        <taxon>Spermatophyta</taxon>
        <taxon>Magnoliopsida</taxon>
        <taxon>Liliopsida</taxon>
        <taxon>Poales</taxon>
        <taxon>Poaceae</taxon>
        <taxon>PACMAD clade</taxon>
        <taxon>Panicoideae</taxon>
        <taxon>Andropogonodae</taxon>
        <taxon>Andropogoneae</taxon>
        <taxon>Tripsacinae</taxon>
        <taxon>Zea</taxon>
    </lineage>
</organism>
<evidence type="ECO:0000256" key="2">
    <source>
        <dbReference type="SAM" id="MobiDB-lite"/>
    </source>
</evidence>
<evidence type="ECO:0008006" key="4">
    <source>
        <dbReference type="Google" id="ProtNLM"/>
    </source>
</evidence>
<feature type="compositionally biased region" description="Low complexity" evidence="2">
    <location>
        <begin position="11"/>
        <end position="21"/>
    </location>
</feature>
<dbReference type="PANTHER" id="PTHR12419">
    <property type="entry name" value="OTU DOMAIN CONTAINING PROTEIN"/>
    <property type="match status" value="1"/>
</dbReference>
<dbReference type="InterPro" id="IPR050704">
    <property type="entry name" value="Peptidase_C85-like"/>
</dbReference>
<gene>
    <name evidence="3" type="ORF">ZEAMMB73_Zm00001d003855</name>
</gene>
<accession>A0A1D6EBY7</accession>
<protein>
    <recommendedName>
        <fullName evidence="4">OTU domain-containing protein</fullName>
    </recommendedName>
</protein>
<evidence type="ECO:0000313" key="3">
    <source>
        <dbReference type="EMBL" id="ONM17832.1"/>
    </source>
</evidence>
<feature type="region of interest" description="Disordered" evidence="2">
    <location>
        <begin position="1"/>
        <end position="26"/>
    </location>
</feature>
<proteinExistence type="inferred from homology"/>
<reference evidence="3" key="1">
    <citation type="submission" date="2015-12" db="EMBL/GenBank/DDBJ databases">
        <title>Update maize B73 reference genome by single molecule sequencing technologies.</title>
        <authorList>
            <consortium name="Maize Genome Sequencing Project"/>
            <person name="Ware D."/>
        </authorList>
    </citation>
    <scope>NUCLEOTIDE SEQUENCE [LARGE SCALE GENOMIC DNA]</scope>
    <source>
        <tissue evidence="3">Seedling</tissue>
    </source>
</reference>